<evidence type="ECO:0000313" key="3">
    <source>
        <dbReference type="Proteomes" id="UP000217676"/>
    </source>
</evidence>
<dbReference type="AlphaFoldDB" id="A0A160NWJ2"/>
<dbReference type="Proteomes" id="UP000217676">
    <property type="component" value="Chromosome"/>
</dbReference>
<evidence type="ECO:0000256" key="1">
    <source>
        <dbReference type="SAM" id="MobiDB-lite"/>
    </source>
</evidence>
<protein>
    <submittedName>
        <fullName evidence="2">Uncharacterized protein</fullName>
    </submittedName>
</protein>
<reference evidence="2 3" key="1">
    <citation type="journal article" date="2016" name="Genome Announc.">
        <title>Complete Genome Sequence of Thiostrepton-Producing Streptomyces laurentii ATCC 31255.</title>
        <authorList>
            <person name="Doi K."/>
            <person name="Fujino Y."/>
            <person name="Nagayoshi Y."/>
            <person name="Ohshima T."/>
            <person name="Ogata S."/>
        </authorList>
    </citation>
    <scope>NUCLEOTIDE SEQUENCE [LARGE SCALE GENOMIC DNA]</scope>
    <source>
        <strain evidence="2 3">ATCC 31255</strain>
    </source>
</reference>
<dbReference type="EMBL" id="AP017424">
    <property type="protein sequence ID" value="BAU82093.1"/>
    <property type="molecule type" value="Genomic_DNA"/>
</dbReference>
<proteinExistence type="predicted"/>
<name>A0A160NWJ2_STRLU</name>
<sequence length="68" mass="7454">MRVIARRRRETTRWGYLRARRATGELATDDNAVWGHLPCPEGYGGARAGAREPSKIQKKGPKPGAPPG</sequence>
<feature type="region of interest" description="Disordered" evidence="1">
    <location>
        <begin position="42"/>
        <end position="68"/>
    </location>
</feature>
<organism evidence="2 3">
    <name type="scientific">Streptomyces laurentii</name>
    <dbReference type="NCBI Taxonomy" id="39478"/>
    <lineage>
        <taxon>Bacteria</taxon>
        <taxon>Bacillati</taxon>
        <taxon>Actinomycetota</taxon>
        <taxon>Actinomycetes</taxon>
        <taxon>Kitasatosporales</taxon>
        <taxon>Streptomycetaceae</taxon>
        <taxon>Streptomyces</taxon>
    </lineage>
</organism>
<accession>A0A160NWJ2</accession>
<keyword evidence="3" id="KW-1185">Reference proteome</keyword>
<evidence type="ECO:0000313" key="2">
    <source>
        <dbReference type="EMBL" id="BAU82093.1"/>
    </source>
</evidence>
<dbReference type="KEGG" id="slau:SLA_1150"/>
<gene>
    <name evidence="2" type="ORF">SLA_1150</name>
</gene>